<dbReference type="PANTHER" id="PTHR23077:SF144">
    <property type="entry name" value="PROTEASOME-ASSOCIATED ATPASE"/>
    <property type="match status" value="1"/>
</dbReference>
<organism evidence="6 7">
    <name type="scientific">Propioniciclava soli</name>
    <dbReference type="NCBI Taxonomy" id="2775081"/>
    <lineage>
        <taxon>Bacteria</taxon>
        <taxon>Bacillati</taxon>
        <taxon>Actinomycetota</taxon>
        <taxon>Actinomycetes</taxon>
        <taxon>Propionibacteriales</taxon>
        <taxon>Propionibacteriaceae</taxon>
        <taxon>Propioniciclava</taxon>
    </lineage>
</organism>
<evidence type="ECO:0000256" key="1">
    <source>
        <dbReference type="ARBA" id="ARBA00022741"/>
    </source>
</evidence>
<dbReference type="Proteomes" id="UP001434337">
    <property type="component" value="Chromosome"/>
</dbReference>
<keyword evidence="3" id="KW-0175">Coiled coil</keyword>
<keyword evidence="7" id="KW-1185">Reference proteome</keyword>
<dbReference type="PROSITE" id="PS00674">
    <property type="entry name" value="AAA"/>
    <property type="match status" value="1"/>
</dbReference>
<dbReference type="InterPro" id="IPR003593">
    <property type="entry name" value="AAA+_ATPase"/>
</dbReference>
<dbReference type="EMBL" id="CP115965">
    <property type="protein sequence ID" value="WZW97019.1"/>
    <property type="molecule type" value="Genomic_DNA"/>
</dbReference>
<dbReference type="Pfam" id="PF16450">
    <property type="entry name" value="Prot_ATP_ID_OB_C"/>
    <property type="match status" value="1"/>
</dbReference>
<proteinExistence type="inferred from homology"/>
<dbReference type="InterPro" id="IPR012340">
    <property type="entry name" value="NA-bd_OB-fold"/>
</dbReference>
<dbReference type="Pfam" id="PF17758">
    <property type="entry name" value="Prot_ATP_ID_OB_N"/>
    <property type="match status" value="1"/>
</dbReference>
<protein>
    <submittedName>
        <fullName evidence="6">Proteasome ATPase</fullName>
        <ecNumber evidence="6">5.6.1.5</ecNumber>
    </submittedName>
</protein>
<evidence type="ECO:0000256" key="3">
    <source>
        <dbReference type="ARBA" id="ARBA00023054"/>
    </source>
</evidence>
<evidence type="ECO:0000313" key="6">
    <source>
        <dbReference type="EMBL" id="WZW97019.1"/>
    </source>
</evidence>
<dbReference type="NCBIfam" id="TIGR03689">
    <property type="entry name" value="pup_AAA"/>
    <property type="match status" value="1"/>
</dbReference>
<keyword evidence="6" id="KW-0413">Isomerase</keyword>
<dbReference type="Gene3D" id="3.40.50.300">
    <property type="entry name" value="P-loop containing nucleotide triphosphate hydrolases"/>
    <property type="match status" value="1"/>
</dbReference>
<dbReference type="RefSeq" id="WP_342371605.1">
    <property type="nucleotide sequence ID" value="NZ_CP115965.1"/>
</dbReference>
<comment type="similarity">
    <text evidence="4">Belongs to the AAA ATPase family.</text>
</comment>
<dbReference type="GO" id="GO:0000502">
    <property type="term" value="C:proteasome complex"/>
    <property type="evidence" value="ECO:0007669"/>
    <property type="project" value="UniProtKB-KW"/>
</dbReference>
<feature type="domain" description="AAA+ ATPase" evidence="5">
    <location>
        <begin position="230"/>
        <end position="371"/>
    </location>
</feature>
<accession>A0ABZ3C3Y8</accession>
<reference evidence="6 7" key="1">
    <citation type="journal article" date="2023" name="Environ Microbiome">
        <title>A coral-associated actinobacterium mitigates coral bleaching under heat stress.</title>
        <authorList>
            <person name="Li J."/>
            <person name="Zou Y."/>
            <person name="Li Q."/>
            <person name="Zhang J."/>
            <person name="Bourne D.G."/>
            <person name="Lyu Y."/>
            <person name="Liu C."/>
            <person name="Zhang S."/>
        </authorList>
    </citation>
    <scope>NUCLEOTIDE SEQUENCE [LARGE SCALE GENOMIC DNA]</scope>
    <source>
        <strain evidence="6 7">SCSIO 13291</strain>
    </source>
</reference>
<evidence type="ECO:0000256" key="2">
    <source>
        <dbReference type="ARBA" id="ARBA00022840"/>
    </source>
</evidence>
<keyword evidence="1 4" id="KW-0547">Nucleotide-binding</keyword>
<dbReference type="InterPro" id="IPR041626">
    <property type="entry name" value="Prot_ATP_ID_OB_N"/>
</dbReference>
<dbReference type="InterPro" id="IPR027417">
    <property type="entry name" value="P-loop_NTPase"/>
</dbReference>
<dbReference type="SUPFAM" id="SSF52540">
    <property type="entry name" value="P-loop containing nucleoside triphosphate hydrolases"/>
    <property type="match status" value="1"/>
</dbReference>
<dbReference type="InterPro" id="IPR032501">
    <property type="entry name" value="Prot_ATP_ID_OB_2nd"/>
</dbReference>
<keyword evidence="6" id="KW-0647">Proteasome</keyword>
<evidence type="ECO:0000259" key="5">
    <source>
        <dbReference type="SMART" id="SM00382"/>
    </source>
</evidence>
<dbReference type="PANTHER" id="PTHR23077">
    <property type="entry name" value="AAA-FAMILY ATPASE"/>
    <property type="match status" value="1"/>
</dbReference>
<dbReference type="Gene3D" id="1.10.8.60">
    <property type="match status" value="1"/>
</dbReference>
<name>A0ABZ3C3Y8_9ACTN</name>
<evidence type="ECO:0000313" key="7">
    <source>
        <dbReference type="Proteomes" id="UP001434337"/>
    </source>
</evidence>
<dbReference type="EC" id="5.6.1.5" evidence="6"/>
<dbReference type="Pfam" id="PF00004">
    <property type="entry name" value="AAA"/>
    <property type="match status" value="1"/>
</dbReference>
<dbReference type="InterPro" id="IPR050168">
    <property type="entry name" value="AAA_ATPase_domain"/>
</dbReference>
<dbReference type="Gene3D" id="1.20.5.170">
    <property type="match status" value="1"/>
</dbReference>
<dbReference type="Gene3D" id="2.40.50.140">
    <property type="entry name" value="Nucleic acid-binding proteins"/>
    <property type="match status" value="2"/>
</dbReference>
<gene>
    <name evidence="6" type="primary">arc</name>
    <name evidence="6" type="ORF">PCC79_08765</name>
</gene>
<dbReference type="SMART" id="SM00382">
    <property type="entry name" value="AAA"/>
    <property type="match status" value="1"/>
</dbReference>
<dbReference type="GO" id="GO:0036402">
    <property type="term" value="F:proteasome-activating activity"/>
    <property type="evidence" value="ECO:0007669"/>
    <property type="project" value="UniProtKB-EC"/>
</dbReference>
<dbReference type="InterPro" id="IPR022482">
    <property type="entry name" value="Proteasome_ATPase"/>
</dbReference>
<dbReference type="InterPro" id="IPR003959">
    <property type="entry name" value="ATPase_AAA_core"/>
</dbReference>
<keyword evidence="2 4" id="KW-0067">ATP-binding</keyword>
<dbReference type="InterPro" id="IPR003960">
    <property type="entry name" value="ATPase_AAA_CS"/>
</dbReference>
<sequence>MTPDAAIEQVERRLAEARSDARALASANDRLGVTLREARSTIVALREQLDALASPPQQFGRVVGVPGDGLMDVFVGGRLVRVPVAADLVEAAGGPGVSGLVRGATVLVNEALTVVGVPDTPAGGEVAVVREVLDAGRALVLGASDQELVVVLADGLVPVEAGDSLLVDARALVAHGRVERTPVAELTLEEVPDVTWDDIGGLDAQIAQVRDAVELPFTHRDLFDAYGLGAPRGVLLYGPPGCGKTMVAKAVARAVGSAFLNVKGPELLTKYVGETERLIRLTFARARELADAGRGVIVFFDEMDALFRTRGSGVSSDVESTVVPQFLAEIDGVEALPNVMVIGATNREDLIDPAILRPGRLDVKIRLDRPSPAGAAAILARHLGADGPWHAGEAADAGGAEALRNRAVSEAVAELFARDARNAFVEVTYASGATETLYAGDFVSGALLANVARRARLAAIKEELTSGGHGLRVTHVLAGVRAEVAAGEDLPNTSHPDAWARLSGRRGERVVHLRTLGDPQSSPQVT</sequence>
<evidence type="ECO:0000256" key="4">
    <source>
        <dbReference type="RuleBase" id="RU003651"/>
    </source>
</evidence>